<dbReference type="EMBL" id="MU151201">
    <property type="protein sequence ID" value="KAF9447405.1"/>
    <property type="molecule type" value="Genomic_DNA"/>
</dbReference>
<dbReference type="PANTHER" id="PTHR43991">
    <property type="entry name" value="WD REPEAT PROTEIN (AFU_ORTHOLOGUE AFUA_8G05640)-RELATED"/>
    <property type="match status" value="1"/>
</dbReference>
<comment type="caution">
    <text evidence="4">The sequence shown here is derived from an EMBL/GenBank/DDBJ whole genome shotgun (WGS) entry which is preliminary data.</text>
</comment>
<dbReference type="SUPFAM" id="SSF50969">
    <property type="entry name" value="YVTN repeat-like/Quinoprotein amine dehydrogenase"/>
    <property type="match status" value="1"/>
</dbReference>
<protein>
    <recommendedName>
        <fullName evidence="3">DUF2415 domain-containing protein</fullName>
    </recommendedName>
</protein>
<evidence type="ECO:0000313" key="5">
    <source>
        <dbReference type="Proteomes" id="UP000807342"/>
    </source>
</evidence>
<dbReference type="Gene3D" id="2.130.10.10">
    <property type="entry name" value="YVTN repeat-like/Quinoprotein amine dehydrogenase"/>
    <property type="match status" value="1"/>
</dbReference>
<gene>
    <name evidence="4" type="ORF">P691DRAFT_802515</name>
</gene>
<dbReference type="Proteomes" id="UP000807342">
    <property type="component" value="Unassembled WGS sequence"/>
</dbReference>
<reference evidence="4" key="1">
    <citation type="submission" date="2020-11" db="EMBL/GenBank/DDBJ databases">
        <authorList>
            <consortium name="DOE Joint Genome Institute"/>
            <person name="Ahrendt S."/>
            <person name="Riley R."/>
            <person name="Andreopoulos W."/>
            <person name="Labutti K."/>
            <person name="Pangilinan J."/>
            <person name="Ruiz-Duenas F.J."/>
            <person name="Barrasa J.M."/>
            <person name="Sanchez-Garcia M."/>
            <person name="Camarero S."/>
            <person name="Miyauchi S."/>
            <person name="Serrano A."/>
            <person name="Linde D."/>
            <person name="Babiker R."/>
            <person name="Drula E."/>
            <person name="Ayuso-Fernandez I."/>
            <person name="Pacheco R."/>
            <person name="Padilla G."/>
            <person name="Ferreira P."/>
            <person name="Barriuso J."/>
            <person name="Kellner H."/>
            <person name="Castanera R."/>
            <person name="Alfaro M."/>
            <person name="Ramirez L."/>
            <person name="Pisabarro A.G."/>
            <person name="Kuo A."/>
            <person name="Tritt A."/>
            <person name="Lipzen A."/>
            <person name="He G."/>
            <person name="Yan M."/>
            <person name="Ng V."/>
            <person name="Cullen D."/>
            <person name="Martin F."/>
            <person name="Rosso M.-N."/>
            <person name="Henrissat B."/>
            <person name="Hibbett D."/>
            <person name="Martinez A.T."/>
            <person name="Grigoriev I.V."/>
        </authorList>
    </citation>
    <scope>NUCLEOTIDE SEQUENCE</scope>
    <source>
        <strain evidence="4">MF-IS2</strain>
    </source>
</reference>
<sequence>MYFHHMRGGDPVTFEHIYNLTLPPPDSSPILYPSSLAASFSTAFSSDGMKFAVASQEGVLAVWDVRSTKPIKVIQTDKNRGISSDDGYLSDDPTDWTRGRSKAPGFSVRSVKFGSGGVSGKEVMTFTEHTSLLHVVDARTFETEEILRVPTVRRTERHSDLPTFSPSPPRFHERRPPIHRHVFSSFTTAPRSPTTHMASSPSPHHRSNSTTTQPQIIQALNDAFRISTPSYSPPSSISDSTWRTLRLSHVRNEREADDLEEILVIPSLGDRNLESEVHALLNARTRNYDEEEEDPNTGSSHGDYGYRPPASRSTNRSSRQEDDMELDELEPDCVSSHTPSRSGSPNPVHTQDRPPPGLRPSRARAEKALATEIGYRDDLDIAGTCFDPTGGHIYVASKESVVEWSLRDTDKRWWFDHSWR</sequence>
<keyword evidence="5" id="KW-1185">Reference proteome</keyword>
<dbReference type="PANTHER" id="PTHR43991:SF9">
    <property type="entry name" value="DUF2415 DOMAIN-CONTAINING PROTEIN"/>
    <property type="match status" value="1"/>
</dbReference>
<evidence type="ECO:0000313" key="4">
    <source>
        <dbReference type="EMBL" id="KAF9447405.1"/>
    </source>
</evidence>
<feature type="region of interest" description="Disordered" evidence="2">
    <location>
        <begin position="187"/>
        <end position="212"/>
    </location>
</feature>
<dbReference type="InterPro" id="IPR015943">
    <property type="entry name" value="WD40/YVTN_repeat-like_dom_sf"/>
</dbReference>
<dbReference type="Pfam" id="PF10313">
    <property type="entry name" value="DUF2415"/>
    <property type="match status" value="1"/>
</dbReference>
<dbReference type="AlphaFoldDB" id="A0A9P5XB28"/>
<feature type="region of interest" description="Disordered" evidence="2">
    <location>
        <begin position="284"/>
        <end position="361"/>
    </location>
</feature>
<dbReference type="OrthoDB" id="64353at2759"/>
<dbReference type="PROSITE" id="PS50082">
    <property type="entry name" value="WD_REPEATS_2"/>
    <property type="match status" value="1"/>
</dbReference>
<dbReference type="InterPro" id="IPR019417">
    <property type="entry name" value="DUF2415"/>
</dbReference>
<feature type="compositionally biased region" description="Polar residues" evidence="2">
    <location>
        <begin position="335"/>
        <end position="349"/>
    </location>
</feature>
<accession>A0A9P5XB28</accession>
<name>A0A9P5XB28_9AGAR</name>
<evidence type="ECO:0000256" key="2">
    <source>
        <dbReference type="SAM" id="MobiDB-lite"/>
    </source>
</evidence>
<evidence type="ECO:0000259" key="3">
    <source>
        <dbReference type="Pfam" id="PF10313"/>
    </source>
</evidence>
<dbReference type="InterPro" id="IPR011044">
    <property type="entry name" value="Quino_amine_DH_bsu"/>
</dbReference>
<dbReference type="InterPro" id="IPR001680">
    <property type="entry name" value="WD40_rpt"/>
</dbReference>
<proteinExistence type="predicted"/>
<feature type="domain" description="DUF2415" evidence="3">
    <location>
        <begin position="107"/>
        <end position="147"/>
    </location>
</feature>
<feature type="repeat" description="WD" evidence="1">
    <location>
        <begin position="41"/>
        <end position="73"/>
    </location>
</feature>
<feature type="compositionally biased region" description="Acidic residues" evidence="2">
    <location>
        <begin position="322"/>
        <end position="331"/>
    </location>
</feature>
<evidence type="ECO:0000256" key="1">
    <source>
        <dbReference type="PROSITE-ProRule" id="PRU00221"/>
    </source>
</evidence>
<keyword evidence="1" id="KW-0853">WD repeat</keyword>
<organism evidence="4 5">
    <name type="scientific">Macrolepiota fuliginosa MF-IS2</name>
    <dbReference type="NCBI Taxonomy" id="1400762"/>
    <lineage>
        <taxon>Eukaryota</taxon>
        <taxon>Fungi</taxon>
        <taxon>Dikarya</taxon>
        <taxon>Basidiomycota</taxon>
        <taxon>Agaricomycotina</taxon>
        <taxon>Agaricomycetes</taxon>
        <taxon>Agaricomycetidae</taxon>
        <taxon>Agaricales</taxon>
        <taxon>Agaricineae</taxon>
        <taxon>Agaricaceae</taxon>
        <taxon>Macrolepiota</taxon>
    </lineage>
</organism>